<reference evidence="1 2" key="1">
    <citation type="journal article" date="2018" name="Int. J. Syst. Evol. Microbiol.">
        <title>Mesosutterella multiformis gen. nov., sp. nov., a member of the family Sutterellaceae and Sutterella megalosphaeroides sp. nov., isolated from human faeces.</title>
        <authorList>
            <person name="Sakamoto M."/>
            <person name="Ikeyama N."/>
            <person name="Kunihiro T."/>
            <person name="Iino T."/>
            <person name="Yuki M."/>
            <person name="Ohkuma M."/>
        </authorList>
    </citation>
    <scope>NUCLEOTIDE SEQUENCE [LARGE SCALE GENOMIC DNA]</scope>
    <source>
        <strain evidence="1 2">6FBBBH3</strain>
    </source>
</reference>
<dbReference type="RefSeq" id="WP_120176779.1">
    <property type="nucleotide sequence ID" value="NZ_AP018786.1"/>
</dbReference>
<keyword evidence="2" id="KW-1185">Reference proteome</keyword>
<proteinExistence type="predicted"/>
<name>A0A2Z6I9G7_9BURK</name>
<evidence type="ECO:0000313" key="2">
    <source>
        <dbReference type="Proteomes" id="UP000271003"/>
    </source>
</evidence>
<sequence length="155" mass="17245">MTEAATDAKKIEVFDRATLLLTLRLTFEAVFQQIADVRQGKLTPDEAAERDDAAVRAMARVLMGENDAVTTELPYVGGALVEKLRAAEPQLFEGVESDNPRALMVGACRMFMKEIYGTIRELVRANPPLSDDEKKERVLGLVALWERRFTGSTDN</sequence>
<evidence type="ECO:0000313" key="1">
    <source>
        <dbReference type="EMBL" id="BBF23143.1"/>
    </source>
</evidence>
<organism evidence="1 2">
    <name type="scientific">Sutterella megalosphaeroides</name>
    <dbReference type="NCBI Taxonomy" id="2494234"/>
    <lineage>
        <taxon>Bacteria</taxon>
        <taxon>Pseudomonadati</taxon>
        <taxon>Pseudomonadota</taxon>
        <taxon>Betaproteobacteria</taxon>
        <taxon>Burkholderiales</taxon>
        <taxon>Sutterellaceae</taxon>
        <taxon>Sutterella</taxon>
    </lineage>
</organism>
<protein>
    <submittedName>
        <fullName evidence="1">Uncharacterized protein</fullName>
    </submittedName>
</protein>
<dbReference type="Proteomes" id="UP000271003">
    <property type="component" value="Chromosome"/>
</dbReference>
<accession>A0A2Z6I9G7</accession>
<dbReference type="OrthoDB" id="10006738at2"/>
<dbReference type="KEGG" id="sutt:SUTMEG_10340"/>
<dbReference type="EMBL" id="AP018786">
    <property type="protein sequence ID" value="BBF23143.1"/>
    <property type="molecule type" value="Genomic_DNA"/>
</dbReference>
<dbReference type="AlphaFoldDB" id="A0A2Z6I9G7"/>
<gene>
    <name evidence="1" type="ORF">SUTMEG_10340</name>
</gene>